<dbReference type="EMBL" id="LGRX02028460">
    <property type="protein sequence ID" value="KAK3248044.1"/>
    <property type="molecule type" value="Genomic_DNA"/>
</dbReference>
<feature type="compositionally biased region" description="Polar residues" evidence="2">
    <location>
        <begin position="637"/>
        <end position="649"/>
    </location>
</feature>
<keyword evidence="4" id="KW-1185">Reference proteome</keyword>
<gene>
    <name evidence="3" type="ORF">CYMTET_42480</name>
</gene>
<keyword evidence="1" id="KW-0175">Coiled coil</keyword>
<feature type="coiled-coil region" evidence="1">
    <location>
        <begin position="394"/>
        <end position="494"/>
    </location>
</feature>
<evidence type="ECO:0000256" key="1">
    <source>
        <dbReference type="SAM" id="Coils"/>
    </source>
</evidence>
<feature type="region of interest" description="Disordered" evidence="2">
    <location>
        <begin position="292"/>
        <end position="339"/>
    </location>
</feature>
<feature type="region of interest" description="Disordered" evidence="2">
    <location>
        <begin position="605"/>
        <end position="655"/>
    </location>
</feature>
<feature type="region of interest" description="Disordered" evidence="2">
    <location>
        <begin position="567"/>
        <end position="586"/>
    </location>
</feature>
<protein>
    <submittedName>
        <fullName evidence="3">Uncharacterized protein</fullName>
    </submittedName>
</protein>
<organism evidence="3 4">
    <name type="scientific">Cymbomonas tetramitiformis</name>
    <dbReference type="NCBI Taxonomy" id="36881"/>
    <lineage>
        <taxon>Eukaryota</taxon>
        <taxon>Viridiplantae</taxon>
        <taxon>Chlorophyta</taxon>
        <taxon>Pyramimonadophyceae</taxon>
        <taxon>Pyramimonadales</taxon>
        <taxon>Pyramimonadaceae</taxon>
        <taxon>Cymbomonas</taxon>
    </lineage>
</organism>
<name>A0AAE0C5D0_9CHLO</name>
<proteinExistence type="predicted"/>
<feature type="compositionally biased region" description="Basic and acidic residues" evidence="2">
    <location>
        <begin position="574"/>
        <end position="584"/>
    </location>
</feature>
<feature type="coiled-coil region" evidence="1">
    <location>
        <begin position="83"/>
        <end position="117"/>
    </location>
</feature>
<evidence type="ECO:0000313" key="3">
    <source>
        <dbReference type="EMBL" id="KAK3248044.1"/>
    </source>
</evidence>
<accession>A0AAE0C5D0</accession>
<feature type="compositionally biased region" description="Basic and acidic residues" evidence="2">
    <location>
        <begin position="606"/>
        <end position="617"/>
    </location>
</feature>
<dbReference type="AlphaFoldDB" id="A0AAE0C5D0"/>
<evidence type="ECO:0000313" key="4">
    <source>
        <dbReference type="Proteomes" id="UP001190700"/>
    </source>
</evidence>
<comment type="caution">
    <text evidence="3">The sequence shown here is derived from an EMBL/GenBank/DDBJ whole genome shotgun (WGS) entry which is preliminary data.</text>
</comment>
<dbReference type="Proteomes" id="UP001190700">
    <property type="component" value="Unassembled WGS sequence"/>
</dbReference>
<reference evidence="3 4" key="1">
    <citation type="journal article" date="2015" name="Genome Biol. Evol.">
        <title>Comparative Genomics of a Bacterivorous Green Alga Reveals Evolutionary Causalities and Consequences of Phago-Mixotrophic Mode of Nutrition.</title>
        <authorList>
            <person name="Burns J.A."/>
            <person name="Paasch A."/>
            <person name="Narechania A."/>
            <person name="Kim E."/>
        </authorList>
    </citation>
    <scope>NUCLEOTIDE SEQUENCE [LARGE SCALE GENOMIC DNA]</scope>
    <source>
        <strain evidence="3 4">PLY_AMNH</strain>
    </source>
</reference>
<sequence>MLESQYIRQLDELRKRFKDLEQLLRSRDAEIEDLKKKLADVSASEKAERRRAFEYLERAEAAEAKLRDQVAAPSAGLDASSRIETENQDLKDLQEQLAAKEAQNKLCQEKCQQLTNQTNALKMSLSNESAAGAKLKEQLQTSDARARELMKSKDDELKAERAQTQAAQTRVTELERELDALKSSQSDTSAADALLTQLEQERGVRRRAEFDAATEKAKAEAAEAQAQVHAAEVEAGRERVADAEGRAQSAEGKLAAQHIEMEKLEADRSQAMVRVAQEVERAVECQIRLSEAETASRSAKDELEQSRAQRDHAREELKAESQRYYSERERAGQAEEHAKRAEALLEEHEAAAAAAIATIKEGMKVEAESHQREVQGLGASINELRVMIKVRVGSDELEKEMEELRKLALDAIAEAKLAWEEIRKLKAMLKQGHDKAMQLTLEVEEKELQLQRALLKLKEPCGHGKELAMLRHLVETLKANVEEERQLRIQIERSKDEGVEQLRKHIEMLERELRGGPYREAVRRTRSELDNTRNELTSQTGELRKAQADAAKFQKELATVQQKLKESLNASPAKESKELEHAEENASELRGQILVLKEMVRSLQVENRRHQQREKDLKKRIKQGAEAKMGAPRNRRGSTQPPSRASSPGGTEADD</sequence>
<feature type="compositionally biased region" description="Basic and acidic residues" evidence="2">
    <location>
        <begin position="298"/>
        <end position="339"/>
    </location>
</feature>
<evidence type="ECO:0000256" key="2">
    <source>
        <dbReference type="SAM" id="MobiDB-lite"/>
    </source>
</evidence>
<feature type="coiled-coil region" evidence="1">
    <location>
        <begin position="3"/>
        <end position="51"/>
    </location>
</feature>